<keyword evidence="6 9" id="KW-1133">Transmembrane helix</keyword>
<dbReference type="OrthoDB" id="4964541at2"/>
<evidence type="ECO:0000313" key="12">
    <source>
        <dbReference type="Proteomes" id="UP000294911"/>
    </source>
</evidence>
<comment type="caution">
    <text evidence="11">The sequence shown here is derived from an EMBL/GenBank/DDBJ whole genome shotgun (WGS) entry which is preliminary data.</text>
</comment>
<evidence type="ECO:0000256" key="3">
    <source>
        <dbReference type="ARBA" id="ARBA00022475"/>
    </source>
</evidence>
<keyword evidence="5 9" id="KW-0812">Transmembrane</keyword>
<feature type="domain" description="Tripartite ATP-independent periplasmic transporters DctQ component" evidence="10">
    <location>
        <begin position="22"/>
        <end position="147"/>
    </location>
</feature>
<dbReference type="GO" id="GO:0015740">
    <property type="term" value="P:C4-dicarboxylate transport"/>
    <property type="evidence" value="ECO:0007669"/>
    <property type="project" value="TreeGrafter"/>
</dbReference>
<evidence type="ECO:0000256" key="4">
    <source>
        <dbReference type="ARBA" id="ARBA00022519"/>
    </source>
</evidence>
<dbReference type="InterPro" id="IPR007387">
    <property type="entry name" value="TRAP_DctQ"/>
</dbReference>
<comment type="similarity">
    <text evidence="8">Belongs to the TRAP transporter small permease family.</text>
</comment>
<name>A0A4R2QUB1_9PSEU</name>
<dbReference type="PANTHER" id="PTHR35011">
    <property type="entry name" value="2,3-DIKETO-L-GULONATE TRAP TRANSPORTER SMALL PERMEASE PROTEIN YIAM"/>
    <property type="match status" value="1"/>
</dbReference>
<dbReference type="AlphaFoldDB" id="A0A4R2QUB1"/>
<reference evidence="11 12" key="1">
    <citation type="submission" date="2019-03" db="EMBL/GenBank/DDBJ databases">
        <title>Genomic Encyclopedia of Type Strains, Phase IV (KMG-IV): sequencing the most valuable type-strain genomes for metagenomic binning, comparative biology and taxonomic classification.</title>
        <authorList>
            <person name="Goeker M."/>
        </authorList>
    </citation>
    <scope>NUCLEOTIDE SEQUENCE [LARGE SCALE GENOMIC DNA]</scope>
    <source>
        <strain evidence="11 12">DSM 45765</strain>
    </source>
</reference>
<evidence type="ECO:0000256" key="6">
    <source>
        <dbReference type="ARBA" id="ARBA00022989"/>
    </source>
</evidence>
<proteinExistence type="inferred from homology"/>
<dbReference type="Proteomes" id="UP000294911">
    <property type="component" value="Unassembled WGS sequence"/>
</dbReference>
<evidence type="ECO:0000259" key="10">
    <source>
        <dbReference type="Pfam" id="PF04290"/>
    </source>
</evidence>
<dbReference type="PANTHER" id="PTHR35011:SF2">
    <property type="entry name" value="2,3-DIKETO-L-GULONATE TRAP TRANSPORTER SMALL PERMEASE PROTEIN YIAM"/>
    <property type="match status" value="1"/>
</dbReference>
<evidence type="ECO:0000256" key="7">
    <source>
        <dbReference type="ARBA" id="ARBA00023136"/>
    </source>
</evidence>
<accession>A0A4R2QUB1</accession>
<evidence type="ECO:0000256" key="8">
    <source>
        <dbReference type="ARBA" id="ARBA00038436"/>
    </source>
</evidence>
<evidence type="ECO:0000256" key="1">
    <source>
        <dbReference type="ARBA" id="ARBA00004429"/>
    </source>
</evidence>
<dbReference type="GO" id="GO:0022857">
    <property type="term" value="F:transmembrane transporter activity"/>
    <property type="evidence" value="ECO:0007669"/>
    <property type="project" value="TreeGrafter"/>
</dbReference>
<feature type="transmembrane region" description="Helical" evidence="9">
    <location>
        <begin position="41"/>
        <end position="62"/>
    </location>
</feature>
<dbReference type="RefSeq" id="WP_132877271.1">
    <property type="nucleotide sequence ID" value="NZ_SLXQ01000004.1"/>
</dbReference>
<keyword evidence="4" id="KW-0997">Cell inner membrane</keyword>
<keyword evidence="7 9" id="KW-0472">Membrane</keyword>
<protein>
    <submittedName>
        <fullName evidence="11">TRAP-type C4-dicarboxylate transport system permease small subunit</fullName>
    </submittedName>
</protein>
<feature type="transmembrane region" description="Helical" evidence="9">
    <location>
        <begin position="125"/>
        <end position="144"/>
    </location>
</feature>
<dbReference type="Pfam" id="PF04290">
    <property type="entry name" value="DctQ"/>
    <property type="match status" value="1"/>
</dbReference>
<evidence type="ECO:0000256" key="5">
    <source>
        <dbReference type="ARBA" id="ARBA00022692"/>
    </source>
</evidence>
<sequence>MANRILSGIENTLAALPFAVVAAVAFVNVISRYFFNASLAFTTEITVNLVAWTVMMGAVIGIREGAHLGFSALYDRMRGTTRLVMTVLSTAAVLAFLAVLLVFGIELAAEQAQRGRGTPAIDVPQWLFTIALPVGALLGAHRAIQACHAQLRGLRGAGPAAQEGAGS</sequence>
<keyword evidence="2" id="KW-0813">Transport</keyword>
<organism evidence="11 12">
    <name type="scientific">Tamaricihabitans halophyticus</name>
    <dbReference type="NCBI Taxonomy" id="1262583"/>
    <lineage>
        <taxon>Bacteria</taxon>
        <taxon>Bacillati</taxon>
        <taxon>Actinomycetota</taxon>
        <taxon>Actinomycetes</taxon>
        <taxon>Pseudonocardiales</taxon>
        <taxon>Pseudonocardiaceae</taxon>
        <taxon>Tamaricihabitans</taxon>
    </lineage>
</organism>
<dbReference type="InterPro" id="IPR055348">
    <property type="entry name" value="DctQ"/>
</dbReference>
<feature type="transmembrane region" description="Helical" evidence="9">
    <location>
        <begin position="12"/>
        <end position="35"/>
    </location>
</feature>
<evidence type="ECO:0000256" key="9">
    <source>
        <dbReference type="SAM" id="Phobius"/>
    </source>
</evidence>
<evidence type="ECO:0000313" key="11">
    <source>
        <dbReference type="EMBL" id="TCP53550.1"/>
    </source>
</evidence>
<comment type="subcellular location">
    <subcellularLocation>
        <location evidence="1">Cell inner membrane</location>
        <topology evidence="1">Multi-pass membrane protein</topology>
    </subcellularLocation>
</comment>
<dbReference type="GO" id="GO:0005886">
    <property type="term" value="C:plasma membrane"/>
    <property type="evidence" value="ECO:0007669"/>
    <property type="project" value="UniProtKB-SubCell"/>
</dbReference>
<dbReference type="EMBL" id="SLXQ01000004">
    <property type="protein sequence ID" value="TCP53550.1"/>
    <property type="molecule type" value="Genomic_DNA"/>
</dbReference>
<keyword evidence="12" id="KW-1185">Reference proteome</keyword>
<evidence type="ECO:0000256" key="2">
    <source>
        <dbReference type="ARBA" id="ARBA00022448"/>
    </source>
</evidence>
<keyword evidence="3" id="KW-1003">Cell membrane</keyword>
<feature type="transmembrane region" description="Helical" evidence="9">
    <location>
        <begin position="83"/>
        <end position="105"/>
    </location>
</feature>
<gene>
    <name evidence="11" type="ORF">EV191_104117</name>
</gene>